<protein>
    <submittedName>
        <fullName evidence="2">Uncharacterized protein</fullName>
    </submittedName>
</protein>
<feature type="compositionally biased region" description="Gly residues" evidence="1">
    <location>
        <begin position="354"/>
        <end position="365"/>
    </location>
</feature>
<accession>A0AAV9MCH1</accession>
<reference evidence="2 3" key="1">
    <citation type="submission" date="2023-10" db="EMBL/GenBank/DDBJ databases">
        <title>Genome-Wide Identification Analysis in wild type Solanum Pinnatisectum Reveals Some Genes Defensing Phytophthora Infestans.</title>
        <authorList>
            <person name="Sun C."/>
        </authorList>
    </citation>
    <scope>NUCLEOTIDE SEQUENCE [LARGE SCALE GENOMIC DNA]</scope>
    <source>
        <strain evidence="2">LQN</strain>
        <tissue evidence="2">Leaf</tissue>
    </source>
</reference>
<dbReference type="EMBL" id="JAWPEI010000002">
    <property type="protein sequence ID" value="KAK4735047.1"/>
    <property type="molecule type" value="Genomic_DNA"/>
</dbReference>
<proteinExistence type="predicted"/>
<evidence type="ECO:0000313" key="2">
    <source>
        <dbReference type="EMBL" id="KAK4735047.1"/>
    </source>
</evidence>
<dbReference type="Proteomes" id="UP001311915">
    <property type="component" value="Unassembled WGS sequence"/>
</dbReference>
<name>A0AAV9MCH1_9SOLN</name>
<dbReference type="AlphaFoldDB" id="A0AAV9MCH1"/>
<feature type="region of interest" description="Disordered" evidence="1">
    <location>
        <begin position="318"/>
        <end position="365"/>
    </location>
</feature>
<gene>
    <name evidence="2" type="ORF">R3W88_009308</name>
</gene>
<keyword evidence="3" id="KW-1185">Reference proteome</keyword>
<comment type="caution">
    <text evidence="2">The sequence shown here is derived from an EMBL/GenBank/DDBJ whole genome shotgun (WGS) entry which is preliminary data.</text>
</comment>
<evidence type="ECO:0000313" key="3">
    <source>
        <dbReference type="Proteomes" id="UP001311915"/>
    </source>
</evidence>
<sequence>MDNNGKRDFDALREIISRMPLKLVVQYKILSREVRDTISHDAEFAQILFKRHKDSSTQLIYTVYDGWSVRKSVYKISLNPITQSVSTLPDEIEILASCNGLILIDFERVRPSLIAYPNASPNNIESIGLAVEYPKADHYKLVTISMLEKNSNLFYKFSLLSSEQPGREEATLIDRPEFLDLDYGKIFSGQDIWLGRAKGLLTLVCIFRICWMVPRTLDNFVLNQEGSFKGCPVWIDSKQVSFLVQNPQTRHYDLYEYDTNTNVYQNAAVLDRINTRMYCFHPTLASVHSRPDNDVMIDDQEHIAENLNDIKIFIIEGIPREEEEEEEEEFENEEGEGEFEHEEEAFEGEEFGGGEEAAGGGEEED</sequence>
<feature type="compositionally biased region" description="Acidic residues" evidence="1">
    <location>
        <begin position="321"/>
        <end position="353"/>
    </location>
</feature>
<evidence type="ECO:0000256" key="1">
    <source>
        <dbReference type="SAM" id="MobiDB-lite"/>
    </source>
</evidence>
<organism evidence="2 3">
    <name type="scientific">Solanum pinnatisectum</name>
    <name type="common">tansyleaf nightshade</name>
    <dbReference type="NCBI Taxonomy" id="50273"/>
    <lineage>
        <taxon>Eukaryota</taxon>
        <taxon>Viridiplantae</taxon>
        <taxon>Streptophyta</taxon>
        <taxon>Embryophyta</taxon>
        <taxon>Tracheophyta</taxon>
        <taxon>Spermatophyta</taxon>
        <taxon>Magnoliopsida</taxon>
        <taxon>eudicotyledons</taxon>
        <taxon>Gunneridae</taxon>
        <taxon>Pentapetalae</taxon>
        <taxon>asterids</taxon>
        <taxon>lamiids</taxon>
        <taxon>Solanales</taxon>
        <taxon>Solanaceae</taxon>
        <taxon>Solanoideae</taxon>
        <taxon>Solaneae</taxon>
        <taxon>Solanum</taxon>
    </lineage>
</organism>